<organism evidence="6 7">
    <name type="scientific">Trichoderma cornu-damae</name>
    <dbReference type="NCBI Taxonomy" id="654480"/>
    <lineage>
        <taxon>Eukaryota</taxon>
        <taxon>Fungi</taxon>
        <taxon>Dikarya</taxon>
        <taxon>Ascomycota</taxon>
        <taxon>Pezizomycotina</taxon>
        <taxon>Sordariomycetes</taxon>
        <taxon>Hypocreomycetidae</taxon>
        <taxon>Hypocreales</taxon>
        <taxon>Hypocreaceae</taxon>
        <taxon>Trichoderma</taxon>
    </lineage>
</organism>
<feature type="binding site" evidence="4">
    <location>
        <position position="50"/>
    </location>
    <ligand>
        <name>Zn(2+)</name>
        <dbReference type="ChEBI" id="CHEBI:29105"/>
    </ligand>
</feature>
<evidence type="ECO:0000256" key="2">
    <source>
        <dbReference type="ARBA" id="ARBA00022723"/>
    </source>
</evidence>
<comment type="function">
    <text evidence="5">Reversible hydration of carbon dioxide.</text>
</comment>
<evidence type="ECO:0000256" key="3">
    <source>
        <dbReference type="ARBA" id="ARBA00022833"/>
    </source>
</evidence>
<protein>
    <recommendedName>
        <fullName evidence="5">Carbonic anhydrase</fullName>
        <ecNumber evidence="5">4.2.1.1</ecNumber>
    </recommendedName>
    <alternativeName>
        <fullName evidence="5">Carbonate dehydratase</fullName>
    </alternativeName>
</protein>
<comment type="catalytic activity">
    <reaction evidence="5">
        <text>hydrogencarbonate + H(+) = CO2 + H2O</text>
        <dbReference type="Rhea" id="RHEA:10748"/>
        <dbReference type="ChEBI" id="CHEBI:15377"/>
        <dbReference type="ChEBI" id="CHEBI:15378"/>
        <dbReference type="ChEBI" id="CHEBI:16526"/>
        <dbReference type="ChEBI" id="CHEBI:17544"/>
        <dbReference type="EC" id="4.2.1.1"/>
    </reaction>
</comment>
<dbReference type="InterPro" id="IPR036874">
    <property type="entry name" value="Carbonic_anhydrase_sf"/>
</dbReference>
<dbReference type="GO" id="GO:0004089">
    <property type="term" value="F:carbonate dehydratase activity"/>
    <property type="evidence" value="ECO:0007669"/>
    <property type="project" value="UniProtKB-UniRule"/>
</dbReference>
<dbReference type="AlphaFoldDB" id="A0A9P8TXY8"/>
<feature type="binding site" evidence="4">
    <location>
        <position position="52"/>
    </location>
    <ligand>
        <name>Zn(2+)</name>
        <dbReference type="ChEBI" id="CHEBI:29105"/>
    </ligand>
</feature>
<feature type="binding site" evidence="4">
    <location>
        <position position="104"/>
    </location>
    <ligand>
        <name>Zn(2+)</name>
        <dbReference type="ChEBI" id="CHEBI:29105"/>
    </ligand>
</feature>
<dbReference type="GO" id="GO:0008270">
    <property type="term" value="F:zinc ion binding"/>
    <property type="evidence" value="ECO:0007669"/>
    <property type="project" value="UniProtKB-UniRule"/>
</dbReference>
<evidence type="ECO:0000313" key="6">
    <source>
        <dbReference type="EMBL" id="KAH6608572.1"/>
    </source>
</evidence>
<dbReference type="OrthoDB" id="10248475at2759"/>
<dbReference type="Pfam" id="PF00484">
    <property type="entry name" value="Pro_CA"/>
    <property type="match status" value="1"/>
</dbReference>
<evidence type="ECO:0000313" key="7">
    <source>
        <dbReference type="Proteomes" id="UP000827724"/>
    </source>
</evidence>
<keyword evidence="2 4" id="KW-0479">Metal-binding</keyword>
<dbReference type="Proteomes" id="UP000827724">
    <property type="component" value="Unassembled WGS sequence"/>
</dbReference>
<keyword evidence="7" id="KW-1185">Reference proteome</keyword>
<proteinExistence type="inferred from homology"/>
<name>A0A9P8TXY8_9HYPO</name>
<sequence length="186" mass="20151">MASKVLAELLSRNSLLYNREFSQTYKSPPHLVPMVQALRQGGAGVIILSCSDPRLNPDEVFGVDSTIKGVTMIRNAGGRAMDAIRTISILQTIGNAKTVVVLHHTDCGMTHFHDSRIREALVEIAPQEKDAINASKYGEIVGPLKEDVALLSSSPFVTPGTTIVGLKYDIFTGVIEKITEAQVGEY</sequence>
<evidence type="ECO:0000256" key="4">
    <source>
        <dbReference type="PIRSR" id="PIRSR601765-1"/>
    </source>
</evidence>
<keyword evidence="3 4" id="KW-0862">Zinc</keyword>
<comment type="caution">
    <text evidence="6">The sequence shown here is derived from an EMBL/GenBank/DDBJ whole genome shotgun (WGS) entry which is preliminary data.</text>
</comment>
<dbReference type="EC" id="4.2.1.1" evidence="5"/>
<feature type="binding site" evidence="4">
    <location>
        <position position="107"/>
    </location>
    <ligand>
        <name>Zn(2+)</name>
        <dbReference type="ChEBI" id="CHEBI:29105"/>
    </ligand>
</feature>
<comment type="cofactor">
    <cofactor evidence="4">
        <name>Zn(2+)</name>
        <dbReference type="ChEBI" id="CHEBI:29105"/>
    </cofactor>
    <text evidence="4">Binds 1 zinc ion per subunit.</text>
</comment>
<gene>
    <name evidence="6" type="ORF">Trco_001918</name>
</gene>
<dbReference type="PANTHER" id="PTHR43175:SF3">
    <property type="entry name" value="CARBON DISULFIDE HYDROLASE"/>
    <property type="match status" value="1"/>
</dbReference>
<comment type="similarity">
    <text evidence="1 5">Belongs to the beta-class carbonic anhydrase family.</text>
</comment>
<dbReference type="SUPFAM" id="SSF53056">
    <property type="entry name" value="beta-carbonic anhydrase, cab"/>
    <property type="match status" value="1"/>
</dbReference>
<evidence type="ECO:0000256" key="5">
    <source>
        <dbReference type="RuleBase" id="RU003956"/>
    </source>
</evidence>
<dbReference type="SMART" id="SM00947">
    <property type="entry name" value="Pro_CA"/>
    <property type="match status" value="1"/>
</dbReference>
<evidence type="ECO:0000256" key="1">
    <source>
        <dbReference type="ARBA" id="ARBA00006217"/>
    </source>
</evidence>
<dbReference type="EMBL" id="JAIWOZ010000002">
    <property type="protein sequence ID" value="KAH6608572.1"/>
    <property type="molecule type" value="Genomic_DNA"/>
</dbReference>
<dbReference type="InterPro" id="IPR001765">
    <property type="entry name" value="Carbonic_anhydrase"/>
</dbReference>
<accession>A0A9P8TXY8</accession>
<keyword evidence="5" id="KW-0456">Lyase</keyword>
<reference evidence="6" key="1">
    <citation type="submission" date="2021-08" db="EMBL/GenBank/DDBJ databases">
        <title>Chromosome-Level Trichoderma cornu-damae using Hi-C Data.</title>
        <authorList>
            <person name="Kim C.S."/>
        </authorList>
    </citation>
    <scope>NUCLEOTIDE SEQUENCE</scope>
    <source>
        <strain evidence="6">KA19-0412C</strain>
    </source>
</reference>
<dbReference type="Gene3D" id="3.40.1050.10">
    <property type="entry name" value="Carbonic anhydrase"/>
    <property type="match status" value="1"/>
</dbReference>
<dbReference type="PANTHER" id="PTHR43175">
    <property type="entry name" value="CARBONIC ANHYDRASE"/>
    <property type="match status" value="1"/>
</dbReference>